<dbReference type="Gene3D" id="3.40.190.10">
    <property type="entry name" value="Periplasmic binding protein-like II"/>
    <property type="match status" value="2"/>
</dbReference>
<evidence type="ECO:0000313" key="4">
    <source>
        <dbReference type="Proteomes" id="UP000464314"/>
    </source>
</evidence>
<dbReference type="RefSeq" id="WP_161836051.1">
    <property type="nucleotide sequence ID" value="NZ_CP048000.1"/>
</dbReference>
<feature type="compositionally biased region" description="Low complexity" evidence="1">
    <location>
        <begin position="36"/>
        <end position="58"/>
    </location>
</feature>
<proteinExistence type="predicted"/>
<feature type="signal peptide" evidence="2">
    <location>
        <begin position="1"/>
        <end position="24"/>
    </location>
</feature>
<feature type="region of interest" description="Disordered" evidence="1">
    <location>
        <begin position="33"/>
        <end position="68"/>
    </location>
</feature>
<dbReference type="EMBL" id="CP048000">
    <property type="protein sequence ID" value="QHQ59452.1"/>
    <property type="molecule type" value="Genomic_DNA"/>
</dbReference>
<evidence type="ECO:0000256" key="1">
    <source>
        <dbReference type="SAM" id="MobiDB-lite"/>
    </source>
</evidence>
<dbReference type="PANTHER" id="PTHR43649:SF12">
    <property type="entry name" value="DIACETYLCHITOBIOSE BINDING PROTEIN DASA"/>
    <property type="match status" value="1"/>
</dbReference>
<dbReference type="KEGG" id="anr:Ana3638_00435"/>
<dbReference type="Proteomes" id="UP000464314">
    <property type="component" value="Chromosome"/>
</dbReference>
<name>A0A6P1TH81_9FIRM</name>
<feature type="chain" id="PRO_5038472602" evidence="2">
    <location>
        <begin position="25"/>
        <end position="459"/>
    </location>
</feature>
<reference evidence="3 4" key="1">
    <citation type="submission" date="2020-01" db="EMBL/GenBank/DDBJ databases">
        <title>Genome analysis of Anaerocolumna sp. CBA3638.</title>
        <authorList>
            <person name="Kim J."/>
            <person name="Roh S.W."/>
        </authorList>
    </citation>
    <scope>NUCLEOTIDE SEQUENCE [LARGE SCALE GENOMIC DNA]</scope>
    <source>
        <strain evidence="3 4">CBA3638</strain>
    </source>
</reference>
<dbReference type="PANTHER" id="PTHR43649">
    <property type="entry name" value="ARABINOSE-BINDING PROTEIN-RELATED"/>
    <property type="match status" value="1"/>
</dbReference>
<dbReference type="InterPro" id="IPR050490">
    <property type="entry name" value="Bact_solute-bd_prot1"/>
</dbReference>
<keyword evidence="4" id="KW-1185">Reference proteome</keyword>
<dbReference type="SUPFAM" id="SSF53850">
    <property type="entry name" value="Periplasmic binding protein-like II"/>
    <property type="match status" value="1"/>
</dbReference>
<accession>A0A6P1TH81</accession>
<gene>
    <name evidence="3" type="ORF">Ana3638_00435</name>
</gene>
<keyword evidence="2" id="KW-0732">Signal</keyword>
<protein>
    <submittedName>
        <fullName evidence="3">Extracellular solute-binding protein</fullName>
    </submittedName>
</protein>
<dbReference type="AlphaFoldDB" id="A0A6P1TH81"/>
<organism evidence="3 4">
    <name type="scientific">Anaerocolumna sedimenticola</name>
    <dbReference type="NCBI Taxonomy" id="2696063"/>
    <lineage>
        <taxon>Bacteria</taxon>
        <taxon>Bacillati</taxon>
        <taxon>Bacillota</taxon>
        <taxon>Clostridia</taxon>
        <taxon>Lachnospirales</taxon>
        <taxon>Lachnospiraceae</taxon>
        <taxon>Anaerocolumna</taxon>
    </lineage>
</organism>
<evidence type="ECO:0000256" key="2">
    <source>
        <dbReference type="SAM" id="SignalP"/>
    </source>
</evidence>
<evidence type="ECO:0000313" key="3">
    <source>
        <dbReference type="EMBL" id="QHQ59452.1"/>
    </source>
</evidence>
<dbReference type="PROSITE" id="PS51257">
    <property type="entry name" value="PROKAR_LIPOPROTEIN"/>
    <property type="match status" value="1"/>
</dbReference>
<sequence length="459" mass="49062">MKKNVKKYLSILLTVVLMASLMTACGKKPAVKETAQETAQETTQSTSEDTAAADTSSEPAATQEAAAPNPVTLTTVSMFGGTDPNAGNYQAINDQFMKDYSYITLEDDSQSSDQDWKTKIAADFAVGNEPDVIQYFTDANASDVLAADKFVTIEEIKAAYPDYAKDTLDTALQAASNPDGVQRAVPTTGYWEGLFCNKDLFDQYSLELPTDWDKMTKAIETFKANGIVPIAVSLNNVPHYWVEFLMLSAAGPEGYATVPTEAPEDWVKGLSMFKTLRDMGAFPEDTDTIDNDLAGELFKNKQAAMQLDGSWYAGGIPDQDKTVVVAFPTIPGGKAPAGAMVGGISSGFYITKKAWEDPDKKDAAVKFVMAHTNKESVTKYWGGNGQAACAVEPIANMTSLGISGLDYSSAATSISAPTDSRISQEAYNTLISGIVGVSTGDVDPADLLNEVLSVNASKK</sequence>